<dbReference type="SUPFAM" id="SSF51905">
    <property type="entry name" value="FAD/NAD(P)-binding domain"/>
    <property type="match status" value="1"/>
</dbReference>
<dbReference type="PANTHER" id="PTHR43476">
    <property type="entry name" value="3-(3-HYDROXY-PHENYL)PROPIONATE/3-HYDROXYCINNAMIC ACID HYDROXYLASE"/>
    <property type="match status" value="1"/>
</dbReference>
<keyword evidence="1" id="KW-0560">Oxidoreductase</keyword>
<dbReference type="GeneID" id="95509418"/>
<dbReference type="PANTHER" id="PTHR43476:SF5">
    <property type="entry name" value="FAD-DEPENDENT MONOOXYGENASE"/>
    <property type="match status" value="1"/>
</dbReference>
<name>A0A1H4I9Z9_9ACTN</name>
<dbReference type="EMBL" id="FNTD01000003">
    <property type="protein sequence ID" value="SEB30924.1"/>
    <property type="molecule type" value="Genomic_DNA"/>
</dbReference>
<dbReference type="Gene3D" id="3.50.50.60">
    <property type="entry name" value="FAD/NAD(P)-binding domain"/>
    <property type="match status" value="2"/>
</dbReference>
<proteinExistence type="predicted"/>
<dbReference type="STRING" id="67331.SAMN04490357_0093"/>
<dbReference type="Proteomes" id="UP000182375">
    <property type="component" value="Unassembled WGS sequence"/>
</dbReference>
<dbReference type="InterPro" id="IPR036188">
    <property type="entry name" value="FAD/NAD-bd_sf"/>
</dbReference>
<sequence>MNDIKTDVCVVGGGPAGLVLALLLLGSRLRVTVVEKSRGLDREYRGEILQPGGLALLDRLGVLAGARERGAYELRRFRLADGDRELMGFDYGRLPAPHNHLLSLPQRHLLAALLAHCERSDDFRYLPGHRLSRLVTEGGTVRGVVVTGPGGEQAVHAACVVGADGRYSKTRALAGIENHRHDVFDLDVLWFRLPRDEGPTGVVRIQRGAGGPVLVYDSYPGSVQVGWTLPHGSYRETAARGINHVRESVARSLPEYADAIRRQVSVLSDLTLLDVFAARAETWVRDGLVLVGDAAHTHSPLGAQGINLAVQDAVVLHPVLVEAVRAGDTSATALSAYTRARSADIDAVMRLQRMQSKGMFSAGKVADALRPKIARLVSRTPIGRRVTRRIAYGNPDIRIREDLFVGKSFLPAG</sequence>
<feature type="domain" description="FAD-binding" evidence="2">
    <location>
        <begin position="5"/>
        <end position="350"/>
    </location>
</feature>
<protein>
    <submittedName>
        <fullName evidence="3">2-polyprenyl-6-methoxyphenol hydroxylase</fullName>
    </submittedName>
</protein>
<gene>
    <name evidence="3" type="ORF">SAMN04490357_0093</name>
</gene>
<accession>A0A1H4I9Z9</accession>
<evidence type="ECO:0000259" key="2">
    <source>
        <dbReference type="Pfam" id="PF01494"/>
    </source>
</evidence>
<dbReference type="GO" id="GO:0071949">
    <property type="term" value="F:FAD binding"/>
    <property type="evidence" value="ECO:0007669"/>
    <property type="project" value="InterPro"/>
</dbReference>
<evidence type="ECO:0000313" key="3">
    <source>
        <dbReference type="EMBL" id="SEB30924.1"/>
    </source>
</evidence>
<reference evidence="3 4" key="1">
    <citation type="submission" date="2016-10" db="EMBL/GenBank/DDBJ databases">
        <authorList>
            <person name="de Groot N.N."/>
        </authorList>
    </citation>
    <scope>NUCLEOTIDE SEQUENCE [LARGE SCALE GENOMIC DNA]</scope>
    <source>
        <strain evidence="3 4">DSM 40306</strain>
    </source>
</reference>
<evidence type="ECO:0000256" key="1">
    <source>
        <dbReference type="ARBA" id="ARBA00023002"/>
    </source>
</evidence>
<dbReference type="GO" id="GO:0016491">
    <property type="term" value="F:oxidoreductase activity"/>
    <property type="evidence" value="ECO:0007669"/>
    <property type="project" value="UniProtKB-KW"/>
</dbReference>
<dbReference type="AlphaFoldDB" id="A0A1H4I9Z9"/>
<evidence type="ECO:0000313" key="4">
    <source>
        <dbReference type="Proteomes" id="UP000182375"/>
    </source>
</evidence>
<organism evidence="3 4">
    <name type="scientific">Streptomyces misionensis</name>
    <dbReference type="NCBI Taxonomy" id="67331"/>
    <lineage>
        <taxon>Bacteria</taxon>
        <taxon>Bacillati</taxon>
        <taxon>Actinomycetota</taxon>
        <taxon>Actinomycetes</taxon>
        <taxon>Kitasatosporales</taxon>
        <taxon>Streptomycetaceae</taxon>
        <taxon>Streptomyces</taxon>
    </lineage>
</organism>
<dbReference type="InterPro" id="IPR050631">
    <property type="entry name" value="PheA/TfdB_FAD_monoxygenase"/>
</dbReference>
<dbReference type="RefSeq" id="WP_074989977.1">
    <property type="nucleotide sequence ID" value="NZ_FNTD01000003.1"/>
</dbReference>
<dbReference type="PRINTS" id="PR00420">
    <property type="entry name" value="RNGMNOXGNASE"/>
</dbReference>
<dbReference type="Pfam" id="PF01494">
    <property type="entry name" value="FAD_binding_3"/>
    <property type="match status" value="1"/>
</dbReference>
<dbReference type="InterPro" id="IPR002938">
    <property type="entry name" value="FAD-bd"/>
</dbReference>